<protein>
    <submittedName>
        <fullName evidence="3">Membrane protein implicated in regulation of membrane protease activity</fullName>
    </submittedName>
</protein>
<dbReference type="GO" id="GO:0008233">
    <property type="term" value="F:peptidase activity"/>
    <property type="evidence" value="ECO:0007669"/>
    <property type="project" value="UniProtKB-KW"/>
</dbReference>
<keyword evidence="2" id="KW-0812">Transmembrane</keyword>
<dbReference type="Proteomes" id="UP000555103">
    <property type="component" value="Unassembled WGS sequence"/>
</dbReference>
<gene>
    <name evidence="3" type="ORF">GGR21_001595</name>
</gene>
<keyword evidence="2" id="KW-1133">Transmembrane helix</keyword>
<dbReference type="EMBL" id="JACIEP010000005">
    <property type="protein sequence ID" value="MBB4035700.1"/>
    <property type="molecule type" value="Genomic_DNA"/>
</dbReference>
<feature type="coiled-coil region" evidence="1">
    <location>
        <begin position="60"/>
        <end position="87"/>
    </location>
</feature>
<evidence type="ECO:0000313" key="4">
    <source>
        <dbReference type="Proteomes" id="UP000555103"/>
    </source>
</evidence>
<keyword evidence="3" id="KW-0645">Protease</keyword>
<evidence type="ECO:0000313" key="3">
    <source>
        <dbReference type="EMBL" id="MBB4035700.1"/>
    </source>
</evidence>
<keyword evidence="1" id="KW-0175">Coiled coil</keyword>
<evidence type="ECO:0000256" key="2">
    <source>
        <dbReference type="SAM" id="Phobius"/>
    </source>
</evidence>
<accession>A0A840CIB2</accession>
<dbReference type="RefSeq" id="WP_183306632.1">
    <property type="nucleotide sequence ID" value="NZ_JACIEP010000005.1"/>
</dbReference>
<feature type="transmembrane region" description="Helical" evidence="2">
    <location>
        <begin position="7"/>
        <end position="30"/>
    </location>
</feature>
<organism evidence="3 4">
    <name type="scientific">Dysgonomonas hofstadii</name>
    <dbReference type="NCBI Taxonomy" id="637886"/>
    <lineage>
        <taxon>Bacteria</taxon>
        <taxon>Pseudomonadati</taxon>
        <taxon>Bacteroidota</taxon>
        <taxon>Bacteroidia</taxon>
        <taxon>Bacteroidales</taxon>
        <taxon>Dysgonomonadaceae</taxon>
        <taxon>Dysgonomonas</taxon>
    </lineage>
</organism>
<name>A0A840CIB2_9BACT</name>
<keyword evidence="2" id="KW-0472">Membrane</keyword>
<comment type="caution">
    <text evidence="3">The sequence shown here is derived from an EMBL/GenBank/DDBJ whole genome shotgun (WGS) entry which is preliminary data.</text>
</comment>
<evidence type="ECO:0000256" key="1">
    <source>
        <dbReference type="SAM" id="Coils"/>
    </source>
</evidence>
<sequence length="104" mass="12188">MKKQRPVVFYVITLFFIWGIITIGLCSSLLFNPPAFIISVLAILFFTSLFLLLFCLWKLFSAYKHENDQLENQNDELEKAINRLKETPAGYYKKNTVHEKEHST</sequence>
<proteinExistence type="predicted"/>
<feature type="transmembrane region" description="Helical" evidence="2">
    <location>
        <begin position="36"/>
        <end position="57"/>
    </location>
</feature>
<keyword evidence="4" id="KW-1185">Reference proteome</keyword>
<dbReference type="AlphaFoldDB" id="A0A840CIB2"/>
<reference evidence="3 4" key="1">
    <citation type="submission" date="2020-08" db="EMBL/GenBank/DDBJ databases">
        <title>Genomic Encyclopedia of Type Strains, Phase IV (KMG-IV): sequencing the most valuable type-strain genomes for metagenomic binning, comparative biology and taxonomic classification.</title>
        <authorList>
            <person name="Goeker M."/>
        </authorList>
    </citation>
    <scope>NUCLEOTIDE SEQUENCE [LARGE SCALE GENOMIC DNA]</scope>
    <source>
        <strain evidence="3 4">DSM 104969</strain>
    </source>
</reference>
<keyword evidence="3" id="KW-0378">Hydrolase</keyword>
<dbReference type="GO" id="GO:0006508">
    <property type="term" value="P:proteolysis"/>
    <property type="evidence" value="ECO:0007669"/>
    <property type="project" value="UniProtKB-KW"/>
</dbReference>